<dbReference type="InterPro" id="IPR013589">
    <property type="entry name" value="Bac_transglu_N"/>
</dbReference>
<dbReference type="Pfam" id="PF09899">
    <property type="entry name" value="DUF2126"/>
    <property type="match status" value="1"/>
</dbReference>
<dbReference type="InterPro" id="IPR002931">
    <property type="entry name" value="Transglutaminase-like"/>
</dbReference>
<dbReference type="EMBL" id="JAENIK010000012">
    <property type="protein sequence ID" value="MBK1817437.1"/>
    <property type="molecule type" value="Genomic_DNA"/>
</dbReference>
<dbReference type="InterPro" id="IPR018667">
    <property type="entry name" value="DUF2126"/>
</dbReference>
<dbReference type="Gene3D" id="3.10.620.30">
    <property type="match status" value="1"/>
</dbReference>
<feature type="region of interest" description="Disordered" evidence="1">
    <location>
        <begin position="589"/>
        <end position="611"/>
    </location>
</feature>
<feature type="compositionally biased region" description="Basic and acidic residues" evidence="1">
    <location>
        <begin position="589"/>
        <end position="607"/>
    </location>
</feature>
<dbReference type="SMART" id="SM00460">
    <property type="entry name" value="TGc"/>
    <property type="match status" value="1"/>
</dbReference>
<dbReference type="AlphaFoldDB" id="A0A934R5N3"/>
<organism evidence="3 4">
    <name type="scientific">Luteolibacter yonseiensis</name>
    <dbReference type="NCBI Taxonomy" id="1144680"/>
    <lineage>
        <taxon>Bacteria</taxon>
        <taxon>Pseudomonadati</taxon>
        <taxon>Verrucomicrobiota</taxon>
        <taxon>Verrucomicrobiia</taxon>
        <taxon>Verrucomicrobiales</taxon>
        <taxon>Verrucomicrobiaceae</taxon>
        <taxon>Luteolibacter</taxon>
    </lineage>
</organism>
<dbReference type="InterPro" id="IPR038765">
    <property type="entry name" value="Papain-like_cys_pep_sf"/>
</dbReference>
<evidence type="ECO:0000256" key="1">
    <source>
        <dbReference type="SAM" id="MobiDB-lite"/>
    </source>
</evidence>
<dbReference type="RefSeq" id="WP_200352379.1">
    <property type="nucleotide sequence ID" value="NZ_BAABHZ010000001.1"/>
</dbReference>
<evidence type="ECO:0000259" key="2">
    <source>
        <dbReference type="SMART" id="SM00460"/>
    </source>
</evidence>
<accession>A0A934R5N3</accession>
<keyword evidence="4" id="KW-1185">Reference proteome</keyword>
<dbReference type="PANTHER" id="PTHR33490:SF1">
    <property type="entry name" value="SLL1233 PROTEIN"/>
    <property type="match status" value="1"/>
</dbReference>
<reference evidence="3" key="1">
    <citation type="submission" date="2021-01" db="EMBL/GenBank/DDBJ databases">
        <title>Modified the classification status of verrucomicrobia.</title>
        <authorList>
            <person name="Feng X."/>
        </authorList>
    </citation>
    <scope>NUCLEOTIDE SEQUENCE</scope>
    <source>
        <strain evidence="3">JCM 18052</strain>
    </source>
</reference>
<feature type="domain" description="Transglutaminase-like" evidence="2">
    <location>
        <begin position="172"/>
        <end position="248"/>
    </location>
</feature>
<comment type="caution">
    <text evidence="3">The sequence shown here is derived from an EMBL/GenBank/DDBJ whole genome shotgun (WGS) entry which is preliminary data.</text>
</comment>
<name>A0A934R5N3_9BACT</name>
<dbReference type="Pfam" id="PF08379">
    <property type="entry name" value="Bact_transglu_N"/>
    <property type="match status" value="1"/>
</dbReference>
<evidence type="ECO:0000313" key="3">
    <source>
        <dbReference type="EMBL" id="MBK1817437.1"/>
    </source>
</evidence>
<evidence type="ECO:0000313" key="4">
    <source>
        <dbReference type="Proteomes" id="UP000600139"/>
    </source>
</evidence>
<protein>
    <submittedName>
        <fullName evidence="3">Transglutaminase family protein</fullName>
    </submittedName>
</protein>
<proteinExistence type="predicted"/>
<dbReference type="Proteomes" id="UP000600139">
    <property type="component" value="Unassembled WGS sequence"/>
</dbReference>
<gene>
    <name evidence="3" type="ORF">JIN84_17590</name>
</gene>
<dbReference type="Pfam" id="PF01841">
    <property type="entry name" value="Transglut_core"/>
    <property type="match status" value="1"/>
</dbReference>
<dbReference type="SUPFAM" id="SSF54001">
    <property type="entry name" value="Cysteine proteinases"/>
    <property type="match status" value="1"/>
</dbReference>
<dbReference type="PANTHER" id="PTHR33490">
    <property type="entry name" value="BLR5614 PROTEIN-RELATED"/>
    <property type="match status" value="1"/>
</dbReference>
<sequence length="1115" mass="126160">MSIHVALHHRTSYQYDRPVGHGAHVVRLRPAPHCRSNVLAYSLNVGPMEHFINWQQDPQANYLARLMFPEPTARLDITVDLVVEMSVQNPFDFFLEPEAENFPFAYDGELKRELSPFLVTEEPGPLLTELVSLFKYKKGRTVDFLVEVNSYLQGALDYKIRMEPGVQSPEETLELASGSCRDSAWLLVVLLRHLGLASRFVSGYLIQLKPDVKSLDGPVGSEVDFTDLHAWTEVYLPGAGWIGFDPTSGLLAGEGHLPLACSPEPSSAAPVTGGVEPCESTMEHEMTVTRIYESPRTTLPYREEQWAEILKTGRKIDDDLNAMDVRLTMGGEPTFISIDDFDGAEWNTAAMGPTKRKLSGQLIKRLRAKFAPGGLLFYGQGKWYPGEVLPRWSLACYWRKDGQPIWEDDKLIADDTEKYEFGVTHAEHFANALTVALGADPQWLIPAYEDALYYMWREKRLPANVDPLKSNLKDKNERDRLTRLFQQGIDEIVGYALPLERRNTPQGSRWTSGPWFMRDERMYLLPGDSPMGYRLPLDSLPWVKESEYPWHIPKDPTRDLPKFVQASGSVLSLQRRGQEKTIAALTAKLDREGENSAEEKPWEREPEPQESASWITRSALCVEPRNGTLHIFLPPVADTDDFLDLVATIEQTAASLKIPVVLEGTPPGFDSRLSVVKVTPDPGVIEVNLHPAASWDDLVNNTATLYEEAHLCRLATEKFMVDGRHCGTGGGNHIIIGGETPSDSPLLRRPDLLRSMVTFWNHHPSMSYLFSGLFVGPTSQAPRVDEARNDSIHELEIAFKTLEGEGTPLPWQVDRAFRNLLIDPTGNTHRAEFCIDKLYSPDSSTGRLGLLEMRNFEMPPHYQMSLAQHLVLRALVSRFWREPYTKPLVRWDSEIHDRWMLPHFIWQDFRDVLTDLRGQGYWIDDDWFAPHLEFRFPRIGEFTQKGVEVEMRHAIEPWHVLGEEGGAGAAVRYVDSSVERMQVLVRGLTGERHSLTCNGIRVPLKPTGTHGEFVAGVRYRAWQPPNCLHPTIPVHTPLVFDLLDSWNDRSMGGCTYYAAHPGGRNHESFPVNSYEAEARRLARFFPHGHTGGKMEAREAPASPDFPFTLDLRMIP</sequence>